<dbReference type="GO" id="GO:0016746">
    <property type="term" value="F:acyltransferase activity"/>
    <property type="evidence" value="ECO:0007669"/>
    <property type="project" value="UniProtKB-KW"/>
</dbReference>
<feature type="domain" description="CN hydrolase" evidence="3">
    <location>
        <begin position="3"/>
        <end position="252"/>
    </location>
</feature>
<dbReference type="PROSITE" id="PS01227">
    <property type="entry name" value="UPF0012"/>
    <property type="match status" value="1"/>
</dbReference>
<dbReference type="RefSeq" id="WP_015759012.1">
    <property type="nucleotide sequence ID" value="NC_013216.1"/>
</dbReference>
<dbReference type="GO" id="GO:0050152">
    <property type="term" value="F:omega-amidase activity"/>
    <property type="evidence" value="ECO:0007669"/>
    <property type="project" value="TreeGrafter"/>
</dbReference>
<accession>C8VW38</accession>
<dbReference type="InterPro" id="IPR036526">
    <property type="entry name" value="C-N_Hydrolase_sf"/>
</dbReference>
<keyword evidence="4" id="KW-0012">Acyltransferase</keyword>
<evidence type="ECO:0000256" key="1">
    <source>
        <dbReference type="ARBA" id="ARBA00010613"/>
    </source>
</evidence>
<evidence type="ECO:0000259" key="3">
    <source>
        <dbReference type="PROSITE" id="PS50263"/>
    </source>
</evidence>
<organism evidence="4 5">
    <name type="scientific">Desulfofarcimen acetoxidans (strain ATCC 49208 / DSM 771 / KCTC 5769 / VKM B-1644 / 5575)</name>
    <name type="common">Desulfotomaculum acetoxidans</name>
    <dbReference type="NCBI Taxonomy" id="485916"/>
    <lineage>
        <taxon>Bacteria</taxon>
        <taxon>Bacillati</taxon>
        <taxon>Bacillota</taxon>
        <taxon>Clostridia</taxon>
        <taxon>Eubacteriales</taxon>
        <taxon>Peptococcaceae</taxon>
        <taxon>Desulfofarcimen</taxon>
    </lineage>
</organism>
<dbReference type="AlphaFoldDB" id="C8VW38"/>
<dbReference type="HOGENOM" id="CLU_030130_1_0_9"/>
<dbReference type="eggNOG" id="COG0388">
    <property type="taxonomic scope" value="Bacteria"/>
</dbReference>
<evidence type="ECO:0000256" key="2">
    <source>
        <dbReference type="ARBA" id="ARBA00022801"/>
    </source>
</evidence>
<keyword evidence="4" id="KW-0449">Lipoprotein</keyword>
<dbReference type="GO" id="GO:0006541">
    <property type="term" value="P:glutamine metabolic process"/>
    <property type="evidence" value="ECO:0007669"/>
    <property type="project" value="TreeGrafter"/>
</dbReference>
<dbReference type="InterPro" id="IPR003010">
    <property type="entry name" value="C-N_Hydrolase"/>
</dbReference>
<dbReference type="InterPro" id="IPR045254">
    <property type="entry name" value="Nit1/2_C-N_Hydrolase"/>
</dbReference>
<gene>
    <name evidence="4" type="ordered locus">Dtox_3613</name>
</gene>
<dbReference type="PANTHER" id="PTHR23088">
    <property type="entry name" value="NITRILASE-RELATED"/>
    <property type="match status" value="1"/>
</dbReference>
<dbReference type="InterPro" id="IPR001110">
    <property type="entry name" value="UPF0012_CS"/>
</dbReference>
<dbReference type="Proteomes" id="UP000002217">
    <property type="component" value="Chromosome"/>
</dbReference>
<dbReference type="SUPFAM" id="SSF56317">
    <property type="entry name" value="Carbon-nitrogen hydrolase"/>
    <property type="match status" value="1"/>
</dbReference>
<proteinExistence type="inferred from homology"/>
<dbReference type="PANTHER" id="PTHR23088:SF30">
    <property type="entry name" value="OMEGA-AMIDASE NIT2"/>
    <property type="match status" value="1"/>
</dbReference>
<dbReference type="OrthoDB" id="9811121at2"/>
<dbReference type="GO" id="GO:0006107">
    <property type="term" value="P:oxaloacetate metabolic process"/>
    <property type="evidence" value="ECO:0007669"/>
    <property type="project" value="TreeGrafter"/>
</dbReference>
<evidence type="ECO:0000313" key="5">
    <source>
        <dbReference type="Proteomes" id="UP000002217"/>
    </source>
</evidence>
<keyword evidence="2" id="KW-0378">Hydrolase</keyword>
<dbReference type="EMBL" id="CP001720">
    <property type="protein sequence ID" value="ACV64325.1"/>
    <property type="molecule type" value="Genomic_DNA"/>
</dbReference>
<reference evidence="4 5" key="1">
    <citation type="journal article" date="2009" name="Stand. Genomic Sci.">
        <title>Complete genome sequence of Desulfotomaculum acetoxidans type strain (5575).</title>
        <authorList>
            <person name="Spring S."/>
            <person name="Lapidus A."/>
            <person name="Schroder M."/>
            <person name="Gleim D."/>
            <person name="Sims D."/>
            <person name="Meincke L."/>
            <person name="Glavina Del Rio T."/>
            <person name="Tice H."/>
            <person name="Copeland A."/>
            <person name="Cheng J.F."/>
            <person name="Lucas S."/>
            <person name="Chen F."/>
            <person name="Nolan M."/>
            <person name="Bruce D."/>
            <person name="Goodwin L."/>
            <person name="Pitluck S."/>
            <person name="Ivanova N."/>
            <person name="Mavromatis K."/>
            <person name="Mikhailova N."/>
            <person name="Pati A."/>
            <person name="Chen A."/>
            <person name="Palaniappan K."/>
            <person name="Land M."/>
            <person name="Hauser L."/>
            <person name="Chang Y.J."/>
            <person name="Jeffries C.D."/>
            <person name="Chain P."/>
            <person name="Saunders E."/>
            <person name="Brettin T."/>
            <person name="Detter J.C."/>
            <person name="Goker M."/>
            <person name="Bristow J."/>
            <person name="Eisen J.A."/>
            <person name="Markowitz V."/>
            <person name="Hugenholtz P."/>
            <person name="Kyrpides N.C."/>
            <person name="Klenk H.P."/>
            <person name="Han C."/>
        </authorList>
    </citation>
    <scope>NUCLEOTIDE SEQUENCE [LARGE SCALE GENOMIC DNA]</scope>
    <source>
        <strain evidence="5">ATCC 49208 / DSM 771 / VKM B-1644</strain>
    </source>
</reference>
<dbReference type="PROSITE" id="PS50263">
    <property type="entry name" value="CN_HYDROLASE"/>
    <property type="match status" value="1"/>
</dbReference>
<dbReference type="CDD" id="cd07572">
    <property type="entry name" value="nit"/>
    <property type="match status" value="1"/>
</dbReference>
<evidence type="ECO:0000313" key="4">
    <source>
        <dbReference type="EMBL" id="ACV64325.1"/>
    </source>
</evidence>
<dbReference type="STRING" id="485916.Dtox_3613"/>
<name>C8VW38_DESAS</name>
<dbReference type="Gene3D" id="3.60.110.10">
    <property type="entry name" value="Carbon-nitrogen hydrolase"/>
    <property type="match status" value="1"/>
</dbReference>
<keyword evidence="5" id="KW-1185">Reference proteome</keyword>
<dbReference type="Pfam" id="PF00795">
    <property type="entry name" value="CN_hydrolase"/>
    <property type="match status" value="1"/>
</dbReference>
<protein>
    <submittedName>
        <fullName evidence="4">Nitrilase/cyanide hydratase and apolipoprotein N-acyltransferase</fullName>
    </submittedName>
</protein>
<keyword evidence="4" id="KW-0808">Transferase</keyword>
<comment type="similarity">
    <text evidence="1">Belongs to the carbon-nitrogen hydrolase superfamily. NIT1/NIT2 family.</text>
</comment>
<sequence length="285" mass="31871">MSFKTAVCQMLVSHSKSDNISKAKSMIEEAVSQGAELIIMPEMFNCPYENTSFPDFAESYPDGETVKFLAQTAKENKIYLVGGSVPESAETESGRQIFNTSFFFDPQGQLIVRHRKVHLFDIDIEGGISFRESDTLGRGDQITVAGTKWCDIGLAICYDMRFPELMRAMVLKGAKMILIPAAFNTTTGPAHWEITLKTRAVDNQTFVIAASPARNLEAAYHAYGHSLIVDPWGEILAEAGTGEEIIYASIDLELVDRVRRQLPLLRHRRTDLYRLEVNSQPMAQK</sequence>
<dbReference type="KEGG" id="dae:Dtox_3613"/>
<dbReference type="GO" id="GO:0006528">
    <property type="term" value="P:asparagine metabolic process"/>
    <property type="evidence" value="ECO:0007669"/>
    <property type="project" value="TreeGrafter"/>
</dbReference>